<dbReference type="Pfam" id="PF00583">
    <property type="entry name" value="Acetyltransf_1"/>
    <property type="match status" value="1"/>
</dbReference>
<dbReference type="InterPro" id="IPR039143">
    <property type="entry name" value="GNPNAT1-like"/>
</dbReference>
<dbReference type="PANTHER" id="PTHR13355">
    <property type="entry name" value="GLUCOSAMINE 6-PHOSPHATE N-ACETYLTRANSFERASE"/>
    <property type="match status" value="1"/>
</dbReference>
<reference evidence="3 4" key="1">
    <citation type="submission" date="2024-09" db="EMBL/GenBank/DDBJ databases">
        <title>Chromosome-scale assembly of Riccia sorocarpa.</title>
        <authorList>
            <person name="Paukszto L."/>
        </authorList>
    </citation>
    <scope>NUCLEOTIDE SEQUENCE [LARGE SCALE GENOMIC DNA]</scope>
    <source>
        <strain evidence="3">LP-2024</strain>
        <tissue evidence="3">Aerial parts of the thallus</tissue>
    </source>
</reference>
<evidence type="ECO:0000259" key="2">
    <source>
        <dbReference type="Pfam" id="PF00583"/>
    </source>
</evidence>
<protein>
    <recommendedName>
        <fullName evidence="1">Glucosamine 6-phosphate N-acetyltransferase</fullName>
        <ecNumber evidence="1">2.3.1.4</ecNumber>
    </recommendedName>
</protein>
<gene>
    <name evidence="3" type="ORF">R1sor_013013</name>
</gene>
<dbReference type="SUPFAM" id="SSF55729">
    <property type="entry name" value="Acyl-CoA N-acyltransferases (Nat)"/>
    <property type="match status" value="1"/>
</dbReference>
<comment type="subunit">
    <text evidence="1">Homodimer.</text>
</comment>
<organism evidence="3 4">
    <name type="scientific">Riccia sorocarpa</name>
    <dbReference type="NCBI Taxonomy" id="122646"/>
    <lineage>
        <taxon>Eukaryota</taxon>
        <taxon>Viridiplantae</taxon>
        <taxon>Streptophyta</taxon>
        <taxon>Embryophyta</taxon>
        <taxon>Marchantiophyta</taxon>
        <taxon>Marchantiopsida</taxon>
        <taxon>Marchantiidae</taxon>
        <taxon>Marchantiales</taxon>
        <taxon>Ricciaceae</taxon>
        <taxon>Riccia</taxon>
    </lineage>
</organism>
<name>A0ABD3HBB8_9MARC</name>
<dbReference type="GO" id="GO:0004343">
    <property type="term" value="F:glucosamine 6-phosphate N-acetyltransferase activity"/>
    <property type="evidence" value="ECO:0007669"/>
    <property type="project" value="UniProtKB-UniRule"/>
</dbReference>
<dbReference type="InterPro" id="IPR000182">
    <property type="entry name" value="GNAT_dom"/>
</dbReference>
<keyword evidence="1" id="KW-0012">Acyltransferase</keyword>
<evidence type="ECO:0000256" key="1">
    <source>
        <dbReference type="RuleBase" id="RU365086"/>
    </source>
</evidence>
<dbReference type="AlphaFoldDB" id="A0ABD3HBB8"/>
<dbReference type="InterPro" id="IPR016181">
    <property type="entry name" value="Acyl_CoA_acyltransferase"/>
</dbReference>
<dbReference type="CDD" id="cd04301">
    <property type="entry name" value="NAT_SF"/>
    <property type="match status" value="1"/>
</dbReference>
<dbReference type="EC" id="2.3.1.4" evidence="1"/>
<dbReference type="PANTHER" id="PTHR13355:SF11">
    <property type="entry name" value="GLUCOSAMINE 6-PHOSPHATE N-ACETYLTRANSFERASE"/>
    <property type="match status" value="1"/>
</dbReference>
<keyword evidence="1" id="KW-0808">Transferase</keyword>
<comment type="catalytic activity">
    <reaction evidence="1">
        <text>D-glucosamine 6-phosphate + acetyl-CoA = N-acetyl-D-glucosamine 6-phosphate + CoA + H(+)</text>
        <dbReference type="Rhea" id="RHEA:10292"/>
        <dbReference type="ChEBI" id="CHEBI:15378"/>
        <dbReference type="ChEBI" id="CHEBI:57287"/>
        <dbReference type="ChEBI" id="CHEBI:57288"/>
        <dbReference type="ChEBI" id="CHEBI:57513"/>
        <dbReference type="ChEBI" id="CHEBI:58725"/>
        <dbReference type="EC" id="2.3.1.4"/>
    </reaction>
</comment>
<comment type="pathway">
    <text evidence="1">Nucleotide-sugar biosynthesis; UDP-N-acetyl-alpha-D-glucosamine biosynthesis; N-acetyl-alpha-D-glucosamine 1-phosphate from alpha-D-glucosamine 6-phosphate (route I): step 1/2.</text>
</comment>
<comment type="caution">
    <text evidence="3">The sequence shown here is derived from an EMBL/GenBank/DDBJ whole genome shotgun (WGS) entry which is preliminary data.</text>
</comment>
<proteinExistence type="inferred from homology"/>
<evidence type="ECO:0000313" key="4">
    <source>
        <dbReference type="Proteomes" id="UP001633002"/>
    </source>
</evidence>
<sequence>MIQPSLILQTSNGTLSWLEQRSLSNPNLSENVARLAAGHVEDVVVDQTARGQHLGQRIVSHLTNLSKQLGCSKLILDCSEAMPHSMSSVVLSVKGTKWAGTSGK</sequence>
<comment type="similarity">
    <text evidence="1">Belongs to the acetyltransferase family. GNA1 subfamily.</text>
</comment>
<dbReference type="EMBL" id="JBJQOH010000004">
    <property type="protein sequence ID" value="KAL3686704.1"/>
    <property type="molecule type" value="Genomic_DNA"/>
</dbReference>
<dbReference type="Gene3D" id="3.40.630.30">
    <property type="match status" value="1"/>
</dbReference>
<feature type="domain" description="N-acetyltransferase" evidence="2">
    <location>
        <begin position="37"/>
        <end position="82"/>
    </location>
</feature>
<accession>A0ABD3HBB8</accession>
<dbReference type="Proteomes" id="UP001633002">
    <property type="component" value="Unassembled WGS sequence"/>
</dbReference>
<keyword evidence="4" id="KW-1185">Reference proteome</keyword>
<dbReference type="GO" id="GO:0006048">
    <property type="term" value="P:UDP-N-acetylglucosamine biosynthetic process"/>
    <property type="evidence" value="ECO:0007669"/>
    <property type="project" value="UniProtKB-UniRule"/>
</dbReference>
<evidence type="ECO:0000313" key="3">
    <source>
        <dbReference type="EMBL" id="KAL3686704.1"/>
    </source>
</evidence>